<accession>A0A3P8SJG5</accession>
<dbReference type="Ensembl" id="ENSAPET00000012977.1">
    <property type="protein sequence ID" value="ENSAPEP00000012638.1"/>
    <property type="gene ID" value="ENSAPEG00000008999.1"/>
</dbReference>
<dbReference type="Proteomes" id="UP000265080">
    <property type="component" value="Chromosome 4"/>
</dbReference>
<protein>
    <submittedName>
        <fullName evidence="1">Uncharacterized protein</fullName>
    </submittedName>
</protein>
<reference evidence="1 2" key="1">
    <citation type="submission" date="2018-03" db="EMBL/GenBank/DDBJ databases">
        <title>Finding Nemo's genes: A chromosome-scale reference assembly of the genome of the orange clownfish Amphiprion percula.</title>
        <authorList>
            <person name="Lehmann R."/>
        </authorList>
    </citation>
    <scope>NUCLEOTIDE SEQUENCE</scope>
</reference>
<proteinExistence type="predicted"/>
<dbReference type="AlphaFoldDB" id="A0A3P8SJG5"/>
<keyword evidence="2" id="KW-1185">Reference proteome</keyword>
<evidence type="ECO:0000313" key="2">
    <source>
        <dbReference type="Proteomes" id="UP000265080"/>
    </source>
</evidence>
<evidence type="ECO:0000313" key="1">
    <source>
        <dbReference type="Ensembl" id="ENSAPEP00000012638.1"/>
    </source>
</evidence>
<reference evidence="1" key="3">
    <citation type="submission" date="2025-09" db="UniProtKB">
        <authorList>
            <consortium name="Ensembl"/>
        </authorList>
    </citation>
    <scope>IDENTIFICATION</scope>
</reference>
<name>A0A3P8SJG5_AMPPE</name>
<organism evidence="1 2">
    <name type="scientific">Amphiprion percula</name>
    <name type="common">Orange clownfish</name>
    <name type="synonym">Lutjanus percula</name>
    <dbReference type="NCBI Taxonomy" id="161767"/>
    <lineage>
        <taxon>Eukaryota</taxon>
        <taxon>Metazoa</taxon>
        <taxon>Chordata</taxon>
        <taxon>Craniata</taxon>
        <taxon>Vertebrata</taxon>
        <taxon>Euteleostomi</taxon>
        <taxon>Actinopterygii</taxon>
        <taxon>Neopterygii</taxon>
        <taxon>Teleostei</taxon>
        <taxon>Neoteleostei</taxon>
        <taxon>Acanthomorphata</taxon>
        <taxon>Ovalentaria</taxon>
        <taxon>Pomacentridae</taxon>
        <taxon>Amphiprion</taxon>
    </lineage>
</organism>
<reference evidence="1" key="2">
    <citation type="submission" date="2025-08" db="UniProtKB">
        <authorList>
            <consortium name="Ensembl"/>
        </authorList>
    </citation>
    <scope>IDENTIFICATION</scope>
</reference>
<sequence>MITKPLYRVQHVWCEPGQDHHSEYTVLTMKHSDGSVGEMIFKFILEILQKLSRKGIFQHDNHLKHTVKVTQETPLGYFKGKATQPLQQNQLKKTE</sequence>